<reference evidence="1" key="2">
    <citation type="submission" date="2025-08" db="UniProtKB">
        <authorList>
            <consortium name="Ensembl"/>
        </authorList>
    </citation>
    <scope>IDENTIFICATION</scope>
</reference>
<protein>
    <submittedName>
        <fullName evidence="1">Uncharacterized protein</fullName>
    </submittedName>
</protein>
<dbReference type="Ensembl" id="ENSPSNT00000005973.1">
    <property type="protein sequence ID" value="ENSPSNP00000005249.1"/>
    <property type="gene ID" value="ENSPSNG00000003906.1"/>
</dbReference>
<accession>A0A8C9BF14</accession>
<organism evidence="1 2">
    <name type="scientific">Phocoena sinus</name>
    <name type="common">Vaquita</name>
    <dbReference type="NCBI Taxonomy" id="42100"/>
    <lineage>
        <taxon>Eukaryota</taxon>
        <taxon>Metazoa</taxon>
        <taxon>Chordata</taxon>
        <taxon>Craniata</taxon>
        <taxon>Vertebrata</taxon>
        <taxon>Euteleostomi</taxon>
        <taxon>Mammalia</taxon>
        <taxon>Eutheria</taxon>
        <taxon>Laurasiatheria</taxon>
        <taxon>Artiodactyla</taxon>
        <taxon>Whippomorpha</taxon>
        <taxon>Cetacea</taxon>
        <taxon>Odontoceti</taxon>
        <taxon>Phocoenidae</taxon>
        <taxon>Phocoena</taxon>
    </lineage>
</organism>
<reference evidence="1" key="3">
    <citation type="submission" date="2025-09" db="UniProtKB">
        <authorList>
            <consortium name="Ensembl"/>
        </authorList>
    </citation>
    <scope>IDENTIFICATION</scope>
</reference>
<dbReference type="Proteomes" id="UP000694554">
    <property type="component" value="Chromosome 2"/>
</dbReference>
<reference evidence="1" key="1">
    <citation type="submission" date="2019-08" db="EMBL/GenBank/DDBJ databases">
        <title>Phocoena sinus (Vaquita) genome, mPhoSin1, primary haplotype.</title>
        <authorList>
            <person name="Morin P."/>
            <person name="Mountcastle J."/>
            <person name="Fungtammasan C."/>
            <person name="Rhie A."/>
            <person name="Rojas-Bracho L."/>
            <person name="Smith C.R."/>
            <person name="Taylor B.L."/>
            <person name="Gulland F.M.D."/>
            <person name="Musser W."/>
            <person name="Houck M."/>
            <person name="Haase B."/>
            <person name="Paez S."/>
            <person name="Howe K."/>
            <person name="Torrance J."/>
            <person name="Formenti G."/>
            <person name="Phillippy A."/>
            <person name="Ryder O."/>
            <person name="Jarvis E.D."/>
            <person name="Fedrigo O."/>
        </authorList>
    </citation>
    <scope>NUCLEOTIDE SEQUENCE [LARGE SCALE GENOMIC DNA]</scope>
</reference>
<dbReference type="AlphaFoldDB" id="A0A8C9BF14"/>
<evidence type="ECO:0000313" key="2">
    <source>
        <dbReference type="Proteomes" id="UP000694554"/>
    </source>
</evidence>
<keyword evidence="2" id="KW-1185">Reference proteome</keyword>
<sequence>MVVGEGQIGTGVVSLEEYVVHVGTLDILHYWKDTHWMTCTVKLNFPNTGNDRRFSSNDQLFIECQCKSEQMHSNHDSHRKDTKNGVLAPDCRWSEHNWNLAGDPWHWSTHQTR</sequence>
<name>A0A8C9BF14_PHOSS</name>
<evidence type="ECO:0000313" key="1">
    <source>
        <dbReference type="Ensembl" id="ENSPSNP00000005249.1"/>
    </source>
</evidence>
<proteinExistence type="predicted"/>